<dbReference type="AlphaFoldDB" id="A0A7Y6C036"/>
<feature type="chain" id="PRO_5030801210" evidence="2">
    <location>
        <begin position="29"/>
        <end position="493"/>
    </location>
</feature>
<dbReference type="InterPro" id="IPR001466">
    <property type="entry name" value="Beta-lactam-related"/>
</dbReference>
<dbReference type="SUPFAM" id="SSF56601">
    <property type="entry name" value="beta-lactamase/transpeptidase-like"/>
    <property type="match status" value="1"/>
</dbReference>
<feature type="transmembrane region" description="Helical" evidence="1">
    <location>
        <begin position="415"/>
        <end position="438"/>
    </location>
</feature>
<gene>
    <name evidence="4" type="ORF">HP552_23335</name>
</gene>
<keyword evidence="1" id="KW-0472">Membrane</keyword>
<keyword evidence="1" id="KW-1133">Transmembrane helix</keyword>
<dbReference type="Gene3D" id="3.40.710.10">
    <property type="entry name" value="DD-peptidase/beta-lactamase superfamily"/>
    <property type="match status" value="1"/>
</dbReference>
<name>A0A7Y6C036_9BACL</name>
<keyword evidence="2" id="KW-0732">Signal</keyword>
<dbReference type="EMBL" id="JABMCB010000197">
    <property type="protein sequence ID" value="NUU78148.1"/>
    <property type="molecule type" value="Genomic_DNA"/>
</dbReference>
<dbReference type="InterPro" id="IPR050491">
    <property type="entry name" value="AmpC-like"/>
</dbReference>
<feature type="domain" description="Beta-lactamase-related" evidence="3">
    <location>
        <begin position="41"/>
        <end position="348"/>
    </location>
</feature>
<evidence type="ECO:0000259" key="3">
    <source>
        <dbReference type="Pfam" id="PF00144"/>
    </source>
</evidence>
<reference evidence="4 5" key="1">
    <citation type="submission" date="2020-05" db="EMBL/GenBank/DDBJ databases">
        <title>Genome Sequencing of Type Strains.</title>
        <authorList>
            <person name="Lemaire J.F."/>
            <person name="Inderbitzin P."/>
            <person name="Gregorio O.A."/>
            <person name="Collins S.B."/>
            <person name="Wespe N."/>
            <person name="Knight-Connoni V."/>
        </authorList>
    </citation>
    <scope>NUCLEOTIDE SEQUENCE [LARGE SCALE GENOMIC DNA]</scope>
    <source>
        <strain evidence="4 5">LMG 21957</strain>
    </source>
</reference>
<accession>A0A7Y6C036</accession>
<dbReference type="InterPro" id="IPR012338">
    <property type="entry name" value="Beta-lactam/transpept-like"/>
</dbReference>
<evidence type="ECO:0000313" key="5">
    <source>
        <dbReference type="Proteomes" id="UP000526125"/>
    </source>
</evidence>
<dbReference type="PANTHER" id="PTHR46825">
    <property type="entry name" value="D-ALANYL-D-ALANINE-CARBOXYPEPTIDASE/ENDOPEPTIDASE AMPH"/>
    <property type="match status" value="1"/>
</dbReference>
<feature type="transmembrane region" description="Helical" evidence="1">
    <location>
        <begin position="458"/>
        <end position="480"/>
    </location>
</feature>
<feature type="transmembrane region" description="Helical" evidence="1">
    <location>
        <begin position="383"/>
        <end position="403"/>
    </location>
</feature>
<keyword evidence="5" id="KW-1185">Reference proteome</keyword>
<dbReference type="Pfam" id="PF00144">
    <property type="entry name" value="Beta-lactamase"/>
    <property type="match status" value="1"/>
</dbReference>
<protein>
    <submittedName>
        <fullName evidence="4">Beta-lactamase family protein</fullName>
    </submittedName>
</protein>
<feature type="signal peptide" evidence="2">
    <location>
        <begin position="1"/>
        <end position="28"/>
    </location>
</feature>
<evidence type="ECO:0000313" key="4">
    <source>
        <dbReference type="EMBL" id="NUU78148.1"/>
    </source>
</evidence>
<evidence type="ECO:0000256" key="1">
    <source>
        <dbReference type="SAM" id="Phobius"/>
    </source>
</evidence>
<proteinExistence type="predicted"/>
<evidence type="ECO:0000256" key="2">
    <source>
        <dbReference type="SAM" id="SignalP"/>
    </source>
</evidence>
<keyword evidence="1" id="KW-0812">Transmembrane</keyword>
<sequence>MPKLKKSIFFVISCLLLLCSMWVNPVSATEARDKTEVMRDIDEFMTQSMKANHIKAASLAIANNDEVFYAKGYGTFENGQNVTGGTPFPIASLSKSFTALAVLQLADNGQIDLDAAYASYFPGLSPRDPHFRDITVRHLLNQTSGLNDKINPDMTRTPQFQSLDEASRLISEVQLAHNPGNAYSYHNPNYVLLANLVESVSGERFSDYLKRHIFEPLGMNHTFSVSTTLQIDGNEAVPSGHYSSLGRSVSQSEPLWFIEGPAGIVSTAEDMSLWMLAQYHGRLLSPDLMKQYHEAGAIGPYGMGWLADPQDESGGRTISHSGIFWTYKSEETVYLDEQLGIAVMFNSGINAFVNYSAFIDGIADIMRGEKPEASFVNGRNMEIIMIALILATLVWGVYAYSRIRRKNQRLTISRLILITVGRLIPILILLFLSPLMTFIGGGRVLPWFGIWTTLSSPIIWLVAWSLVNIGHLASYYYIYVQNTKKGRISKTMR</sequence>
<comment type="caution">
    <text evidence="4">The sequence shown here is derived from an EMBL/GenBank/DDBJ whole genome shotgun (WGS) entry which is preliminary data.</text>
</comment>
<dbReference type="PANTHER" id="PTHR46825:SF9">
    <property type="entry name" value="BETA-LACTAMASE-RELATED DOMAIN-CONTAINING PROTEIN"/>
    <property type="match status" value="1"/>
</dbReference>
<dbReference type="Proteomes" id="UP000526125">
    <property type="component" value="Unassembled WGS sequence"/>
</dbReference>
<organism evidence="4 5">
    <name type="scientific">Paenibacillus xylanilyticus</name>
    <dbReference type="NCBI Taxonomy" id="248903"/>
    <lineage>
        <taxon>Bacteria</taxon>
        <taxon>Bacillati</taxon>
        <taxon>Bacillota</taxon>
        <taxon>Bacilli</taxon>
        <taxon>Bacillales</taxon>
        <taxon>Paenibacillaceae</taxon>
        <taxon>Paenibacillus</taxon>
    </lineage>
</organism>